<keyword evidence="3" id="KW-1185">Reference proteome</keyword>
<dbReference type="PANTHER" id="PTHR47331">
    <property type="entry name" value="PHD-TYPE DOMAIN-CONTAINING PROTEIN"/>
    <property type="match status" value="1"/>
</dbReference>
<protein>
    <recommendedName>
        <fullName evidence="4">Peptidase aspartic putative domain-containing protein</fullName>
    </recommendedName>
</protein>
<evidence type="ECO:0000256" key="1">
    <source>
        <dbReference type="SAM" id="MobiDB-lite"/>
    </source>
</evidence>
<gene>
    <name evidence="2" type="ORF">ALC62_13787</name>
</gene>
<name>A0A151I9E1_9HYME</name>
<proteinExistence type="predicted"/>
<reference evidence="2 3" key="1">
    <citation type="submission" date="2016-03" db="EMBL/GenBank/DDBJ databases">
        <title>Cyphomyrmex costatus WGS genome.</title>
        <authorList>
            <person name="Nygaard S."/>
            <person name="Hu H."/>
            <person name="Boomsma J."/>
            <person name="Zhang G."/>
        </authorList>
    </citation>
    <scope>NUCLEOTIDE SEQUENCE [LARGE SCALE GENOMIC DNA]</scope>
    <source>
        <strain evidence="2">MS0001</strain>
        <tissue evidence="2">Whole body</tissue>
    </source>
</reference>
<dbReference type="KEGG" id="ccoa:108780196"/>
<evidence type="ECO:0000313" key="3">
    <source>
        <dbReference type="Proteomes" id="UP000078542"/>
    </source>
</evidence>
<evidence type="ECO:0008006" key="4">
    <source>
        <dbReference type="Google" id="ProtNLM"/>
    </source>
</evidence>
<dbReference type="AlphaFoldDB" id="A0A151I9E1"/>
<feature type="region of interest" description="Disordered" evidence="1">
    <location>
        <begin position="347"/>
        <end position="378"/>
    </location>
</feature>
<accession>A0A151I9E1</accession>
<dbReference type="EMBL" id="KQ978289">
    <property type="protein sequence ID" value="KYM95563.1"/>
    <property type="molecule type" value="Genomic_DNA"/>
</dbReference>
<dbReference type="Pfam" id="PF03564">
    <property type="entry name" value="DUF1759"/>
    <property type="match status" value="1"/>
</dbReference>
<dbReference type="OrthoDB" id="7697989at2759"/>
<dbReference type="PANTHER" id="PTHR47331:SF5">
    <property type="entry name" value="RIBONUCLEASE H"/>
    <property type="match status" value="1"/>
</dbReference>
<feature type="compositionally biased region" description="Polar residues" evidence="1">
    <location>
        <begin position="353"/>
        <end position="378"/>
    </location>
</feature>
<dbReference type="STRING" id="456900.A0A151I9E1"/>
<sequence>MCQAHSEVIEEESYIKHRIYERCQEFYVHAKAVLLEQRETIETSNPSSCLSDALVPEIRVSSRRNLPKISLPAFSGDYHAWRSFHDLFASMVGENDDLTNVEKMHYLKTCLKGDAARLVINLKVTENTFSIAWKNLVSRYENKRVLISAQLDRLLSLKPIKSKSAQELNTMIATVTESLGALEALNCLTSAWDPLLVHQLSRLLDEDTREAWEVKLGPSTSYPTLKEFEEFVIGHTRAWESLGSSIKPVKDKGRSSWPTNKSDTKSRSMIATAPTTKGGVECRLCKSAHYLFNCPTYLSQPLERRKRTVLKLNLCFNCLGSHAANRCPSSRRCRKCSYKHHTTLHDDRKSHLKSVNKTDSDTSTINAPSSSASNSEQK</sequence>
<dbReference type="InterPro" id="IPR005312">
    <property type="entry name" value="DUF1759"/>
</dbReference>
<evidence type="ECO:0000313" key="2">
    <source>
        <dbReference type="EMBL" id="KYM95563.1"/>
    </source>
</evidence>
<organism evidence="2 3">
    <name type="scientific">Cyphomyrmex costatus</name>
    <dbReference type="NCBI Taxonomy" id="456900"/>
    <lineage>
        <taxon>Eukaryota</taxon>
        <taxon>Metazoa</taxon>
        <taxon>Ecdysozoa</taxon>
        <taxon>Arthropoda</taxon>
        <taxon>Hexapoda</taxon>
        <taxon>Insecta</taxon>
        <taxon>Pterygota</taxon>
        <taxon>Neoptera</taxon>
        <taxon>Endopterygota</taxon>
        <taxon>Hymenoptera</taxon>
        <taxon>Apocrita</taxon>
        <taxon>Aculeata</taxon>
        <taxon>Formicoidea</taxon>
        <taxon>Formicidae</taxon>
        <taxon>Myrmicinae</taxon>
        <taxon>Cyphomyrmex</taxon>
    </lineage>
</organism>
<dbReference type="Proteomes" id="UP000078542">
    <property type="component" value="Unassembled WGS sequence"/>
</dbReference>